<dbReference type="RefSeq" id="WP_058863873.1">
    <property type="nucleotide sequence ID" value="NZ_LPXO01000017.1"/>
</dbReference>
<dbReference type="PROSITE" id="PS51257">
    <property type="entry name" value="PROKAR_LIPOPROTEIN"/>
    <property type="match status" value="1"/>
</dbReference>
<proteinExistence type="predicted"/>
<gene>
    <name evidence="2" type="ORF">AVJ23_19305</name>
</gene>
<dbReference type="Proteomes" id="UP000054396">
    <property type="component" value="Unassembled WGS sequence"/>
</dbReference>
<reference evidence="2 3" key="1">
    <citation type="submission" date="2015-12" db="EMBL/GenBank/DDBJ databases">
        <authorList>
            <person name="Shamseldin A."/>
            <person name="Moawad H."/>
            <person name="Abd El-Rahim W.M."/>
            <person name="Sadowsky M.J."/>
        </authorList>
    </citation>
    <scope>NUCLEOTIDE SEQUENCE [LARGE SCALE GENOMIC DNA]</scope>
    <source>
        <strain evidence="2 3">SJ5A-1</strain>
    </source>
</reference>
<feature type="chain" id="PRO_5006936199" evidence="1">
    <location>
        <begin position="23"/>
        <end position="168"/>
    </location>
</feature>
<dbReference type="EMBL" id="LPXO01000017">
    <property type="protein sequence ID" value="KUF09076.1"/>
    <property type="molecule type" value="Genomic_DNA"/>
</dbReference>
<dbReference type="STRING" id="1685382.AVJ23_19305"/>
<keyword evidence="1" id="KW-0732">Signal</keyword>
<accession>A0A0W7WF07</accession>
<dbReference type="OrthoDB" id="7859214at2"/>
<keyword evidence="3" id="KW-1185">Reference proteome</keyword>
<evidence type="ECO:0000313" key="2">
    <source>
        <dbReference type="EMBL" id="KUF09076.1"/>
    </source>
</evidence>
<dbReference type="AlphaFoldDB" id="A0A0W7WF07"/>
<name>A0A0W7WF07_9RHOB</name>
<evidence type="ECO:0000256" key="1">
    <source>
        <dbReference type="SAM" id="SignalP"/>
    </source>
</evidence>
<comment type="caution">
    <text evidence="2">The sequence shown here is derived from an EMBL/GenBank/DDBJ whole genome shotgun (WGS) entry which is preliminary data.</text>
</comment>
<sequence>MARLSTTACAVTAALAGGMACAQPVEGGAEWIAERAGLLSQVCMATAPTFDGFDSAAETQGLQRIEGGWHLPPEATLGLFAHDGFCSCVMNVGAPDQDAMIDGLHARLMQDWGSAYKGPDDALAAVAPFDREGVEVVSILEPRKVQGQNWVSARLTVVGDCPDAEGGA</sequence>
<protein>
    <submittedName>
        <fullName evidence="2">Uncharacterized protein</fullName>
    </submittedName>
</protein>
<feature type="signal peptide" evidence="1">
    <location>
        <begin position="1"/>
        <end position="22"/>
    </location>
</feature>
<evidence type="ECO:0000313" key="3">
    <source>
        <dbReference type="Proteomes" id="UP000054396"/>
    </source>
</evidence>
<organism evidence="2 3">
    <name type="scientific">Pseudoponticoccus marisrubri</name>
    <dbReference type="NCBI Taxonomy" id="1685382"/>
    <lineage>
        <taxon>Bacteria</taxon>
        <taxon>Pseudomonadati</taxon>
        <taxon>Pseudomonadota</taxon>
        <taxon>Alphaproteobacteria</taxon>
        <taxon>Rhodobacterales</taxon>
        <taxon>Roseobacteraceae</taxon>
        <taxon>Pseudoponticoccus</taxon>
    </lineage>
</organism>